<evidence type="ECO:0000259" key="19">
    <source>
        <dbReference type="PROSITE" id="PS51480"/>
    </source>
</evidence>
<evidence type="ECO:0000256" key="14">
    <source>
        <dbReference type="ARBA" id="ARBA00075491"/>
    </source>
</evidence>
<dbReference type="InterPro" id="IPR012734">
    <property type="entry name" value="DhaK_ATP"/>
</dbReference>
<dbReference type="Proteomes" id="UP000094236">
    <property type="component" value="Unassembled WGS sequence"/>
</dbReference>
<keyword evidence="8" id="KW-0418">Kinase</keyword>
<dbReference type="OrthoDB" id="1724672at2759"/>
<name>A0A1E4U1U7_PACTA</name>
<dbReference type="FunFam" id="3.30.1180.20:FF:000001">
    <property type="entry name" value="Dihydroxyacetone kinase 1"/>
    <property type="match status" value="1"/>
</dbReference>
<dbReference type="PROSITE" id="PS51481">
    <property type="entry name" value="DHAK"/>
    <property type="match status" value="1"/>
</dbReference>
<feature type="binding site" evidence="18">
    <location>
        <position position="107"/>
    </location>
    <ligand>
        <name>substrate</name>
    </ligand>
</feature>
<evidence type="ECO:0000313" key="22">
    <source>
        <dbReference type="Proteomes" id="UP000094236"/>
    </source>
</evidence>
<evidence type="ECO:0000256" key="6">
    <source>
        <dbReference type="ARBA" id="ARBA00022679"/>
    </source>
</evidence>
<evidence type="ECO:0000256" key="17">
    <source>
        <dbReference type="PIRSR" id="PIRSR612734-1"/>
    </source>
</evidence>
<comment type="pathway">
    <text evidence="2">Polyol metabolism; glycerol fermentation; glycerone phosphate from glycerol (oxidative route): step 2/2.</text>
</comment>
<dbReference type="Gene3D" id="3.30.1180.20">
    <property type="entry name" value="Dihydroxyacetone kinase, domain 2"/>
    <property type="match status" value="1"/>
</dbReference>
<evidence type="ECO:0000256" key="9">
    <source>
        <dbReference type="ARBA" id="ARBA00022798"/>
    </source>
</evidence>
<dbReference type="InterPro" id="IPR036117">
    <property type="entry name" value="DhaL_dom_sf"/>
</dbReference>
<keyword evidence="6" id="KW-0808">Transferase</keyword>
<dbReference type="AlphaFoldDB" id="A0A1E4U1U7"/>
<dbReference type="GO" id="GO:0004371">
    <property type="term" value="F:glycerone kinase activity"/>
    <property type="evidence" value="ECO:0007669"/>
    <property type="project" value="UniProtKB-EC"/>
</dbReference>
<evidence type="ECO:0000256" key="3">
    <source>
        <dbReference type="ARBA" id="ARBA00008757"/>
    </source>
</evidence>
<dbReference type="SUPFAM" id="SSF101473">
    <property type="entry name" value="DhaL-like"/>
    <property type="match status" value="1"/>
</dbReference>
<dbReference type="UniPathway" id="UPA00617">
    <property type="reaction ID" value="UER00669"/>
</dbReference>
<dbReference type="InterPro" id="IPR004007">
    <property type="entry name" value="DhaL_dom"/>
</dbReference>
<evidence type="ECO:0000256" key="12">
    <source>
        <dbReference type="ARBA" id="ARBA00048898"/>
    </source>
</evidence>
<dbReference type="EC" id="2.7.1.29" evidence="4"/>
<dbReference type="EC" id="2.7.1.28" evidence="5"/>
<keyword evidence="10" id="KW-0067">ATP-binding</keyword>
<dbReference type="GO" id="GO:0005524">
    <property type="term" value="F:ATP binding"/>
    <property type="evidence" value="ECO:0007669"/>
    <property type="project" value="UniProtKB-KW"/>
</dbReference>
<dbReference type="GO" id="GO:0019588">
    <property type="term" value="P:anaerobic glycerol catabolic process"/>
    <property type="evidence" value="ECO:0007669"/>
    <property type="project" value="UniProtKB-UniPathway"/>
</dbReference>
<dbReference type="InterPro" id="IPR050861">
    <property type="entry name" value="Dihydroxyacetone_Kinase"/>
</dbReference>
<evidence type="ECO:0000256" key="4">
    <source>
        <dbReference type="ARBA" id="ARBA00012107"/>
    </source>
</evidence>
<evidence type="ECO:0000256" key="5">
    <source>
        <dbReference type="ARBA" id="ARBA00012110"/>
    </source>
</evidence>
<dbReference type="EMBL" id="KV454011">
    <property type="protein sequence ID" value="ODV97971.1"/>
    <property type="molecule type" value="Genomic_DNA"/>
</dbReference>
<comment type="catalytic activity">
    <reaction evidence="11">
        <text>D-glyceraldehyde + ATP = D-glyceraldehyde 3-phosphate + ADP + H(+)</text>
        <dbReference type="Rhea" id="RHEA:13941"/>
        <dbReference type="ChEBI" id="CHEBI:15378"/>
        <dbReference type="ChEBI" id="CHEBI:17378"/>
        <dbReference type="ChEBI" id="CHEBI:30616"/>
        <dbReference type="ChEBI" id="CHEBI:59776"/>
        <dbReference type="ChEBI" id="CHEBI:456216"/>
        <dbReference type="EC" id="2.7.1.28"/>
    </reaction>
</comment>
<evidence type="ECO:0000259" key="20">
    <source>
        <dbReference type="PROSITE" id="PS51481"/>
    </source>
</evidence>
<feature type="binding site" evidence="18">
    <location>
        <begin position="56"/>
        <end position="59"/>
    </location>
    <ligand>
        <name>substrate</name>
    </ligand>
</feature>
<dbReference type="SMART" id="SM01120">
    <property type="entry name" value="Dak2"/>
    <property type="match status" value="1"/>
</dbReference>
<dbReference type="FunFam" id="3.40.50.10440:FF:000001">
    <property type="entry name" value="Dihydroxyacetone kinase, DhaK subunit"/>
    <property type="match status" value="1"/>
</dbReference>
<keyword evidence="7" id="KW-0547">Nucleotide-binding</keyword>
<dbReference type="NCBIfam" id="TIGR02361">
    <property type="entry name" value="dak_ATP"/>
    <property type="match status" value="1"/>
</dbReference>
<dbReference type="PROSITE" id="PS51480">
    <property type="entry name" value="DHAL"/>
    <property type="match status" value="1"/>
</dbReference>
<reference evidence="22" key="1">
    <citation type="submission" date="2016-05" db="EMBL/GenBank/DDBJ databases">
        <title>Comparative genomics of biotechnologically important yeasts.</title>
        <authorList>
            <consortium name="DOE Joint Genome Institute"/>
            <person name="Riley R."/>
            <person name="Haridas S."/>
            <person name="Wolfe K.H."/>
            <person name="Lopes M.R."/>
            <person name="Hittinger C.T."/>
            <person name="Goker M."/>
            <person name="Salamov A."/>
            <person name="Wisecaver J."/>
            <person name="Long T.M."/>
            <person name="Aerts A.L."/>
            <person name="Barry K."/>
            <person name="Choi C."/>
            <person name="Clum A."/>
            <person name="Coughlan A.Y."/>
            <person name="Deshpande S."/>
            <person name="Douglass A.P."/>
            <person name="Hanson S.J."/>
            <person name="Klenk H.-P."/>
            <person name="Labutti K."/>
            <person name="Lapidus A."/>
            <person name="Lindquist E."/>
            <person name="Lipzen A."/>
            <person name="Meier-Kolthoff J.P."/>
            <person name="Ohm R.A."/>
            <person name="Otillar R.P."/>
            <person name="Pangilinan J."/>
            <person name="Peng Y."/>
            <person name="Rokas A."/>
            <person name="Rosa C.A."/>
            <person name="Scheuner C."/>
            <person name="Sibirny A.A."/>
            <person name="Slot J.C."/>
            <person name="Stielow J.B."/>
            <person name="Sun H."/>
            <person name="Kurtzman C.P."/>
            <person name="Blackwell M."/>
            <person name="Grigoriev I.V."/>
            <person name="Jeffries T.W."/>
        </authorList>
    </citation>
    <scope>NUCLEOTIDE SEQUENCE [LARGE SCALE GENOMIC DNA]</scope>
    <source>
        <strain evidence="22">NRRL Y-2460</strain>
    </source>
</reference>
<evidence type="ECO:0000256" key="1">
    <source>
        <dbReference type="ARBA" id="ARBA00003264"/>
    </source>
</evidence>
<comment type="similarity">
    <text evidence="3">Belongs to the dihydroxyacetone kinase (DAK) family.</text>
</comment>
<dbReference type="GO" id="GO:0061610">
    <property type="term" value="P:glycerol to glycerone phosphate metabolic process"/>
    <property type="evidence" value="ECO:0007669"/>
    <property type="project" value="UniProtKB-ARBA"/>
</dbReference>
<feature type="domain" description="DhaK" evidence="20">
    <location>
        <begin position="11"/>
        <end position="349"/>
    </location>
</feature>
<evidence type="ECO:0000256" key="16">
    <source>
        <dbReference type="ARBA" id="ARBA00083754"/>
    </source>
</evidence>
<dbReference type="Gene3D" id="1.25.40.340">
    <property type="match status" value="1"/>
</dbReference>
<evidence type="ECO:0000256" key="11">
    <source>
        <dbReference type="ARBA" id="ARBA00047974"/>
    </source>
</evidence>
<dbReference type="FunFam" id="1.25.40.340:FF:000001">
    <property type="entry name" value="Dihydroxyacetone kinase 1"/>
    <property type="match status" value="1"/>
</dbReference>
<dbReference type="Pfam" id="PF02733">
    <property type="entry name" value="Dak1"/>
    <property type="match status" value="1"/>
</dbReference>
<sequence>MAPSTKQWNYGDEDIVLSNLIGLTRTNPLLRCILDERVCYNAESSEDKVMLLAGGGSGHEPLHAGFVGNGLLDVAVAGSTFASPSTKQILAGIRAKESKAGTVVIVKNYTGDVLHFGLAVERAKAEGYSNIELILVGDDVSVGKTKNGLVGRRGLAGTALVHKVLGAKAAQGSHLKEVASVGRKVVKNLVTIGASLDHCLIPGRDIDDTIDLLGKDEIEIGMGIHNEAGVRRISPIPTINELISLLLTYLLSPDDEDRHYVSFDSSKDDVVLLVNNLGGTSNLEMYTICKTILDHLSSSYKIKPVRVYCGHFTTSLNGDGFSITLLNATQAGGDEVLELLDAPTDAPAWNSHFTSWDPKRKDEEIFVKATPFHYDNAKSNKKVNPDSYIRILKSGMKAVLEVESELTHYDTITGDGDCGETLASGANAILKAIADKSLETEDIVQSLVQITDIVESNMGGTSGGLYSIFISSLAHSLRHSNDDGSMQEALKQALNSLFKYTRARIGDRTIIDTLQPFIDTFYDTNGDFAKAKHAARIGAESTKNMKAKFGRASYVDEKELRREGGLPDPGALGLYAIIEGFYDGYSSK</sequence>
<dbReference type="GO" id="GO:0005829">
    <property type="term" value="C:cytosol"/>
    <property type="evidence" value="ECO:0007669"/>
    <property type="project" value="TreeGrafter"/>
</dbReference>
<dbReference type="Pfam" id="PF02734">
    <property type="entry name" value="Dak2"/>
    <property type="match status" value="1"/>
</dbReference>
<dbReference type="Gene3D" id="3.40.50.10440">
    <property type="entry name" value="Dihydroxyacetone kinase, domain 1"/>
    <property type="match status" value="1"/>
</dbReference>
<organism evidence="21 22">
    <name type="scientific">Pachysolen tannophilus NRRL Y-2460</name>
    <dbReference type="NCBI Taxonomy" id="669874"/>
    <lineage>
        <taxon>Eukaryota</taxon>
        <taxon>Fungi</taxon>
        <taxon>Dikarya</taxon>
        <taxon>Ascomycota</taxon>
        <taxon>Saccharomycotina</taxon>
        <taxon>Pichiomycetes</taxon>
        <taxon>Pachysolenaceae</taxon>
        <taxon>Pachysolen</taxon>
    </lineage>
</organism>
<gene>
    <name evidence="21" type="ORF">PACTADRAFT_462</name>
</gene>
<evidence type="ECO:0000256" key="13">
    <source>
        <dbReference type="ARBA" id="ARBA00068178"/>
    </source>
</evidence>
<proteinExistence type="inferred from homology"/>
<dbReference type="GO" id="GO:0050354">
    <property type="term" value="F:triokinase activity"/>
    <property type="evidence" value="ECO:0007669"/>
    <property type="project" value="UniProtKB-EC"/>
</dbReference>
<evidence type="ECO:0000256" key="15">
    <source>
        <dbReference type="ARBA" id="ARBA00079901"/>
    </source>
</evidence>
<feature type="domain" description="DhaL" evidence="19">
    <location>
        <begin position="386"/>
        <end position="583"/>
    </location>
</feature>
<dbReference type="PANTHER" id="PTHR28629:SF4">
    <property type="entry name" value="TRIOKINASE_FMN CYCLASE"/>
    <property type="match status" value="1"/>
</dbReference>
<evidence type="ECO:0000256" key="2">
    <source>
        <dbReference type="ARBA" id="ARBA00004778"/>
    </source>
</evidence>
<dbReference type="SUPFAM" id="SSF82549">
    <property type="entry name" value="DAK1/DegV-like"/>
    <property type="match status" value="1"/>
</dbReference>
<accession>A0A1E4U1U7</accession>
<comment type="function">
    <text evidence="1">Catalyzes both the phosphorylation of dihydroxyacetone and of glyceraldehyde.</text>
</comment>
<keyword evidence="22" id="KW-1185">Reference proteome</keyword>
<dbReference type="STRING" id="669874.A0A1E4U1U7"/>
<evidence type="ECO:0000256" key="8">
    <source>
        <dbReference type="ARBA" id="ARBA00022777"/>
    </source>
</evidence>
<evidence type="ECO:0000313" key="21">
    <source>
        <dbReference type="EMBL" id="ODV97971.1"/>
    </source>
</evidence>
<dbReference type="InterPro" id="IPR004006">
    <property type="entry name" value="DhaK_dom"/>
</dbReference>
<keyword evidence="9" id="KW-0319">Glycerol metabolism</keyword>
<evidence type="ECO:0000256" key="18">
    <source>
        <dbReference type="PIRSR" id="PIRSR612734-2"/>
    </source>
</evidence>
<evidence type="ECO:0000256" key="10">
    <source>
        <dbReference type="ARBA" id="ARBA00022840"/>
    </source>
</evidence>
<protein>
    <recommendedName>
        <fullName evidence="13">Dihydroxyacetone kinase</fullName>
        <ecNumber evidence="5">2.7.1.28</ecNumber>
        <ecNumber evidence="4">2.7.1.29</ecNumber>
    </recommendedName>
    <alternativeName>
        <fullName evidence="14">Glycerone kinase</fullName>
    </alternativeName>
    <alternativeName>
        <fullName evidence="15">Triokinase</fullName>
    </alternativeName>
    <alternativeName>
        <fullName evidence="16">Triose kinase</fullName>
    </alternativeName>
</protein>
<feature type="binding site" evidence="18">
    <location>
        <position position="112"/>
    </location>
    <ligand>
        <name>substrate</name>
    </ligand>
</feature>
<evidence type="ECO:0000256" key="7">
    <source>
        <dbReference type="ARBA" id="ARBA00022741"/>
    </source>
</evidence>
<comment type="catalytic activity">
    <reaction evidence="12">
        <text>dihydroxyacetone + ATP = dihydroxyacetone phosphate + ADP + H(+)</text>
        <dbReference type="Rhea" id="RHEA:15773"/>
        <dbReference type="ChEBI" id="CHEBI:15378"/>
        <dbReference type="ChEBI" id="CHEBI:16016"/>
        <dbReference type="ChEBI" id="CHEBI:30616"/>
        <dbReference type="ChEBI" id="CHEBI:57642"/>
        <dbReference type="ChEBI" id="CHEBI:456216"/>
        <dbReference type="EC" id="2.7.1.29"/>
    </reaction>
</comment>
<feature type="active site" description="Tele-hemiaminal-histidine intermediate" evidence="17">
    <location>
        <position position="225"/>
    </location>
</feature>
<dbReference type="PANTHER" id="PTHR28629">
    <property type="entry name" value="TRIOKINASE/FMN CYCLASE"/>
    <property type="match status" value="1"/>
</dbReference>